<dbReference type="Proteomes" id="UP000620124">
    <property type="component" value="Unassembled WGS sequence"/>
</dbReference>
<feature type="compositionally biased region" description="Polar residues" evidence="1">
    <location>
        <begin position="588"/>
        <end position="597"/>
    </location>
</feature>
<evidence type="ECO:0000313" key="3">
    <source>
        <dbReference type="Proteomes" id="UP000620124"/>
    </source>
</evidence>
<dbReference type="EMBL" id="JACAZI010000006">
    <property type="protein sequence ID" value="KAF7358406.1"/>
    <property type="molecule type" value="Genomic_DNA"/>
</dbReference>
<proteinExistence type="predicted"/>
<comment type="caution">
    <text evidence="2">The sequence shown here is derived from an EMBL/GenBank/DDBJ whole genome shotgun (WGS) entry which is preliminary data.</text>
</comment>
<feature type="compositionally biased region" description="Basic and acidic residues" evidence="1">
    <location>
        <begin position="435"/>
        <end position="444"/>
    </location>
</feature>
<feature type="region of interest" description="Disordered" evidence="1">
    <location>
        <begin position="354"/>
        <end position="390"/>
    </location>
</feature>
<dbReference type="OrthoDB" id="3048996at2759"/>
<evidence type="ECO:0000313" key="2">
    <source>
        <dbReference type="EMBL" id="KAF7358406.1"/>
    </source>
</evidence>
<feature type="region of interest" description="Disordered" evidence="1">
    <location>
        <begin position="482"/>
        <end position="504"/>
    </location>
</feature>
<feature type="compositionally biased region" description="Basic and acidic residues" evidence="1">
    <location>
        <begin position="13"/>
        <end position="64"/>
    </location>
</feature>
<feature type="compositionally biased region" description="Low complexity" evidence="1">
    <location>
        <begin position="417"/>
        <end position="427"/>
    </location>
</feature>
<evidence type="ECO:0000256" key="1">
    <source>
        <dbReference type="SAM" id="MobiDB-lite"/>
    </source>
</evidence>
<feature type="compositionally biased region" description="Basic and acidic residues" evidence="1">
    <location>
        <begin position="144"/>
        <end position="156"/>
    </location>
</feature>
<feature type="region of interest" description="Disordered" evidence="1">
    <location>
        <begin position="588"/>
        <end position="621"/>
    </location>
</feature>
<gene>
    <name evidence="2" type="ORF">MVEN_00890800</name>
</gene>
<accession>A0A8H7D493</accession>
<reference evidence="2" key="1">
    <citation type="submission" date="2020-05" db="EMBL/GenBank/DDBJ databases">
        <title>Mycena genomes resolve the evolution of fungal bioluminescence.</title>
        <authorList>
            <person name="Tsai I.J."/>
        </authorList>
    </citation>
    <scope>NUCLEOTIDE SEQUENCE</scope>
    <source>
        <strain evidence="2">CCC161011</strain>
    </source>
</reference>
<dbReference type="AlphaFoldDB" id="A0A8H7D493"/>
<sequence>MVMVQEQTDPGDENNRDERKGEKRERERRDSTRDRKGKDRARDTDRDSVKSKHRDEDKGREDTGKAVATTAAYTPEFLHALANSRTKAEFDVISGEDAVRFTRRFVREQATDGTAVPAELSASLPPGTAPSAVSHAPSHTSHRSLTDRDPKHEEKHLKRSLPPVVFALPRSASGVAGDAGRRVVDFYMSWRGKTKTHPLRGRARRAGFLDAEFKRVRDVLDGEWKRASRAIKGAVCGDSGENGMEDGFGAVSLVRAPTDPQPLPRLPPMLAQYARDAQQNAEGGLSAPPAARSVSDPLPGPSSYPLPSSFPINQERPPLGTHRGSVDSLTSVTSLPLLGMVRGVPVGNRVPLRVTNPGDRMSMSSSSGSIPEVPTAKPVKSSPLRDGVAFTIPPSDSVEVANARPMHMLQLPGRTVSDSSASSGGSSKSRKSKSSPKEKTPRVKDDDKILIVLLDEKDKINQSEKKVAIPDDGATWHGLERRLSTRSARKPSPPTSTHDSPWLGPLRARIGAGGGAGAGAIVPIKNLLSSMGYITPEAAVLGGTPSPYGSYTSLPAAAYSSPYTSPYAGAALAATAYASPYVSPQVQGSPYQLQLQPPSRPRTPVAYGTTPPMGQPQAPLWSSPGAAYPTTAYTSPAPAGYASPYPPASPGMGYASPYAAASPAGGFPSPAAGYASPAGGYTNLAAGYSSPYVPPLQNGSAAGHGSPGYYYS</sequence>
<feature type="region of interest" description="Disordered" evidence="1">
    <location>
        <begin position="1"/>
        <end position="71"/>
    </location>
</feature>
<name>A0A8H7D493_9AGAR</name>
<feature type="region of interest" description="Disordered" evidence="1">
    <location>
        <begin position="277"/>
        <end position="326"/>
    </location>
</feature>
<protein>
    <submittedName>
        <fullName evidence="2">Uncharacterized protein</fullName>
    </submittedName>
</protein>
<feature type="region of interest" description="Disordered" evidence="1">
    <location>
        <begin position="411"/>
        <end position="444"/>
    </location>
</feature>
<organism evidence="2 3">
    <name type="scientific">Mycena venus</name>
    <dbReference type="NCBI Taxonomy" id="2733690"/>
    <lineage>
        <taxon>Eukaryota</taxon>
        <taxon>Fungi</taxon>
        <taxon>Dikarya</taxon>
        <taxon>Basidiomycota</taxon>
        <taxon>Agaricomycotina</taxon>
        <taxon>Agaricomycetes</taxon>
        <taxon>Agaricomycetidae</taxon>
        <taxon>Agaricales</taxon>
        <taxon>Marasmiineae</taxon>
        <taxon>Mycenaceae</taxon>
        <taxon>Mycena</taxon>
    </lineage>
</organism>
<feature type="region of interest" description="Disordered" evidence="1">
    <location>
        <begin position="109"/>
        <end position="158"/>
    </location>
</feature>
<keyword evidence="3" id="KW-1185">Reference proteome</keyword>